<sequence>MPTQQHRKASGCIVDPVNTRQGWRYLVNVESRIEGTAGDAPCGTRSSAILKSGLTRTCARGTGSVPSTRPRSSNSTSTV</sequence>
<accession>D9WF76</accession>
<evidence type="ECO:0000313" key="2">
    <source>
        <dbReference type="EMBL" id="EFL27387.1"/>
    </source>
</evidence>
<protein>
    <submittedName>
        <fullName evidence="2">Putative ferredoxin</fullName>
    </submittedName>
</protein>
<dbReference type="HOGENOM" id="CLU_2604552_0_0_11"/>
<dbReference type="AlphaFoldDB" id="D9WF76"/>
<feature type="region of interest" description="Disordered" evidence="1">
    <location>
        <begin position="58"/>
        <end position="79"/>
    </location>
</feature>
<evidence type="ECO:0000313" key="3">
    <source>
        <dbReference type="Proteomes" id="UP000003963"/>
    </source>
</evidence>
<proteinExistence type="predicted"/>
<dbReference type="STRING" id="457427.SSOG_07100"/>
<gene>
    <name evidence="2" type="ORF">SSOG_07100</name>
</gene>
<dbReference type="EMBL" id="GG657754">
    <property type="protein sequence ID" value="EFL27387.1"/>
    <property type="molecule type" value="Genomic_DNA"/>
</dbReference>
<evidence type="ECO:0000256" key="1">
    <source>
        <dbReference type="SAM" id="MobiDB-lite"/>
    </source>
</evidence>
<keyword evidence="3" id="KW-1185">Reference proteome</keyword>
<reference evidence="2 3" key="1">
    <citation type="submission" date="2009-02" db="EMBL/GenBank/DDBJ databases">
        <title>Annotation of Streptomyces hygroscopicus strain ATCC 53653.</title>
        <authorList>
            <consortium name="The Broad Institute Genome Sequencing Platform"/>
            <consortium name="Broad Institute Microbial Sequencing Center"/>
            <person name="Fischbach M."/>
            <person name="Godfrey P."/>
            <person name="Ward D."/>
            <person name="Young S."/>
            <person name="Zeng Q."/>
            <person name="Koehrsen M."/>
            <person name="Alvarado L."/>
            <person name="Berlin A.M."/>
            <person name="Bochicchio J."/>
            <person name="Borenstein D."/>
            <person name="Chapman S.B."/>
            <person name="Chen Z."/>
            <person name="Engels R."/>
            <person name="Freedman E."/>
            <person name="Gellesch M."/>
            <person name="Goldberg J."/>
            <person name="Griggs A."/>
            <person name="Gujja S."/>
            <person name="Heilman E.R."/>
            <person name="Heiman D.I."/>
            <person name="Hepburn T.A."/>
            <person name="Howarth C."/>
            <person name="Jen D."/>
            <person name="Larson L."/>
            <person name="Lewis B."/>
            <person name="Mehta T."/>
            <person name="Park D."/>
            <person name="Pearson M."/>
            <person name="Richards J."/>
            <person name="Roberts A."/>
            <person name="Saif S."/>
            <person name="Shea T.D."/>
            <person name="Shenoy N."/>
            <person name="Sisk P."/>
            <person name="Stolte C."/>
            <person name="Sykes S.N."/>
            <person name="Thomson T."/>
            <person name="Walk T."/>
            <person name="White J."/>
            <person name="Yandava C."/>
            <person name="Straight P."/>
            <person name="Clardy J."/>
            <person name="Hung D."/>
            <person name="Kolter R."/>
            <person name="Mekalanos J."/>
            <person name="Walker S."/>
            <person name="Walsh C.T."/>
            <person name="Wieland-Brown L.C."/>
            <person name="Haas B."/>
            <person name="Nusbaum C."/>
            <person name="Birren B."/>
        </authorList>
    </citation>
    <scope>NUCLEOTIDE SEQUENCE [LARGE SCALE GENOMIC DNA]</scope>
    <source>
        <strain evidence="2 3">ATCC 53653</strain>
    </source>
</reference>
<dbReference type="Proteomes" id="UP000003963">
    <property type="component" value="Unassembled WGS sequence"/>
</dbReference>
<name>D9WF76_9ACTN</name>
<feature type="compositionally biased region" description="Low complexity" evidence="1">
    <location>
        <begin position="64"/>
        <end position="79"/>
    </location>
</feature>
<organism evidence="2 3">
    <name type="scientific">Streptomyces himastatinicus ATCC 53653</name>
    <dbReference type="NCBI Taxonomy" id="457427"/>
    <lineage>
        <taxon>Bacteria</taxon>
        <taxon>Bacillati</taxon>
        <taxon>Actinomycetota</taxon>
        <taxon>Actinomycetes</taxon>
        <taxon>Kitasatosporales</taxon>
        <taxon>Streptomycetaceae</taxon>
        <taxon>Streptomyces</taxon>
        <taxon>Streptomyces violaceusniger group</taxon>
    </lineage>
</organism>